<reference evidence="4 5" key="2">
    <citation type="journal article" date="2018" name="Elife">
        <title>Firefly genomes illuminate parallel origins of bioluminescence in beetles.</title>
        <authorList>
            <person name="Fallon T.R."/>
            <person name="Lower S.E."/>
            <person name="Chang C.H."/>
            <person name="Bessho-Uehara M."/>
            <person name="Martin G.J."/>
            <person name="Bewick A.J."/>
            <person name="Behringer M."/>
            <person name="Debat H.J."/>
            <person name="Wong I."/>
            <person name="Day J.C."/>
            <person name="Suvorov A."/>
            <person name="Silva C.J."/>
            <person name="Stanger-Hall K.F."/>
            <person name="Hall D.W."/>
            <person name="Schmitz R.J."/>
            <person name="Nelson D.R."/>
            <person name="Lewis S.M."/>
            <person name="Shigenobu S."/>
            <person name="Bybee S.M."/>
            <person name="Larracuente A.M."/>
            <person name="Oba Y."/>
            <person name="Weng J.K."/>
        </authorList>
    </citation>
    <scope>NUCLEOTIDE SEQUENCE [LARGE SCALE GENOMIC DNA]</scope>
    <source>
        <strain evidence="4">1611_PpyrPB1</strain>
        <tissue evidence="4">Whole body</tissue>
    </source>
</reference>
<name>A0A1Y1NFU6_PHOPY</name>
<feature type="compositionally biased region" description="Polar residues" evidence="1">
    <location>
        <begin position="29"/>
        <end position="38"/>
    </location>
</feature>
<evidence type="ECO:0000313" key="5">
    <source>
        <dbReference type="Proteomes" id="UP000327044"/>
    </source>
</evidence>
<dbReference type="AlphaFoldDB" id="A0A1Y1NFU6"/>
<keyword evidence="2" id="KW-1133">Transmembrane helix</keyword>
<dbReference type="InParanoid" id="A0A1Y1NFU6"/>
<evidence type="ECO:0000313" key="4">
    <source>
        <dbReference type="EMBL" id="KAB0796126.1"/>
    </source>
</evidence>
<evidence type="ECO:0000313" key="3">
    <source>
        <dbReference type="EMBL" id="JAV96803.1"/>
    </source>
</evidence>
<feature type="transmembrane region" description="Helical" evidence="2">
    <location>
        <begin position="113"/>
        <end position="136"/>
    </location>
</feature>
<reference evidence="3" key="1">
    <citation type="journal article" date="2016" name="Sci. Rep.">
        <title>Molecular characterization of firefly nuptial gifts: a multi-omics approach sheds light on postcopulatory sexual selection.</title>
        <authorList>
            <person name="Al-Wathiqui N."/>
            <person name="Fallon T.R."/>
            <person name="South A."/>
            <person name="Weng J.K."/>
            <person name="Lewis S.M."/>
        </authorList>
    </citation>
    <scope>NUCLEOTIDE SEQUENCE</scope>
</reference>
<dbReference type="EMBL" id="GEZM01003441">
    <property type="protein sequence ID" value="JAV96801.1"/>
    <property type="molecule type" value="Transcribed_RNA"/>
</dbReference>
<organism evidence="3">
    <name type="scientific">Photinus pyralis</name>
    <name type="common">Common eastern firefly</name>
    <name type="synonym">Lampyris pyralis</name>
    <dbReference type="NCBI Taxonomy" id="7054"/>
    <lineage>
        <taxon>Eukaryota</taxon>
        <taxon>Metazoa</taxon>
        <taxon>Ecdysozoa</taxon>
        <taxon>Arthropoda</taxon>
        <taxon>Hexapoda</taxon>
        <taxon>Insecta</taxon>
        <taxon>Pterygota</taxon>
        <taxon>Neoptera</taxon>
        <taxon>Endopterygota</taxon>
        <taxon>Coleoptera</taxon>
        <taxon>Polyphaga</taxon>
        <taxon>Elateriformia</taxon>
        <taxon>Elateroidea</taxon>
        <taxon>Lampyridae</taxon>
        <taxon>Lampyrinae</taxon>
        <taxon>Photinus</taxon>
    </lineage>
</organism>
<accession>A0A1Y1NFU6</accession>
<keyword evidence="2" id="KW-0472">Membrane</keyword>
<gene>
    <name evidence="4" type="ORF">PPYR_10187</name>
</gene>
<evidence type="ECO:0000256" key="2">
    <source>
        <dbReference type="SAM" id="Phobius"/>
    </source>
</evidence>
<keyword evidence="2" id="KW-0812">Transmembrane</keyword>
<evidence type="ECO:0000256" key="1">
    <source>
        <dbReference type="SAM" id="MobiDB-lite"/>
    </source>
</evidence>
<keyword evidence="5" id="KW-1185">Reference proteome</keyword>
<dbReference type="EMBL" id="GEZM01003439">
    <property type="protein sequence ID" value="JAV96803.1"/>
    <property type="molecule type" value="Transcribed_RNA"/>
</dbReference>
<dbReference type="Proteomes" id="UP000327044">
    <property type="component" value="Unassembled WGS sequence"/>
</dbReference>
<reference evidence="4" key="3">
    <citation type="submission" date="2019-08" db="EMBL/GenBank/DDBJ databases">
        <authorList>
            <consortium name="Photinus pyralis genome working group"/>
            <person name="Fallon T.R."/>
            <person name="Sander Lower S.E."/>
            <person name="Weng J.-K."/>
        </authorList>
    </citation>
    <scope>NUCLEOTIDE SEQUENCE</scope>
    <source>
        <strain evidence="4">1611_PpyrPB1</strain>
        <tissue evidence="4">Whole body</tissue>
    </source>
</reference>
<dbReference type="EMBL" id="VVIM01000007">
    <property type="protein sequence ID" value="KAB0796126.1"/>
    <property type="molecule type" value="Genomic_DNA"/>
</dbReference>
<feature type="region of interest" description="Disordered" evidence="1">
    <location>
        <begin position="1"/>
        <end position="53"/>
    </location>
</feature>
<proteinExistence type="predicted"/>
<protein>
    <submittedName>
        <fullName evidence="3">Uncharacterized protein</fullName>
    </submittedName>
</protein>
<sequence length="168" mass="18857">MATKVPLNDAPPPYSTATAPIGFHLPENPQYTTSSSGNPPYPPVGSTPYPTEQGPMHPFPQPIGITSPSPLNAYPTHAVSAPLMQQQPTIAALNATPRYQSYRGFGWRNRKGGAVISIIVFVIFLIIFLIVFSTIFKKSSEFHKEFEETRQRQEEFRRKHFPESNNNW</sequence>